<dbReference type="AlphaFoldDB" id="A0A0V8QGL6"/>
<dbReference type="InterPro" id="IPR004358">
    <property type="entry name" value="Sig_transdc_His_kin-like_C"/>
</dbReference>
<dbReference type="CDD" id="cd00082">
    <property type="entry name" value="HisKA"/>
    <property type="match status" value="1"/>
</dbReference>
<dbReference type="Proteomes" id="UP000054874">
    <property type="component" value="Unassembled WGS sequence"/>
</dbReference>
<dbReference type="PROSITE" id="PS50885">
    <property type="entry name" value="HAMP"/>
    <property type="match status" value="1"/>
</dbReference>
<dbReference type="SMART" id="SM00388">
    <property type="entry name" value="HisKA"/>
    <property type="match status" value="1"/>
</dbReference>
<sequence>MKIKERLMVAFLIIITIPIIMIAAVGGAIISHQMNVIEKSYNVESNTIQILINPIQVLNRMTRGICNNIETCAKVSPEKLEDRRYLDEINRELKEKYSYLVLRKNGSYVYIGDEAEFSPIVENMPAYGSDSSGIDGGYYLSGDHPSLVKQQDFLTADNKKATIFVITDMDTILPQMRSSATQIALSFILIICFTATILTLWIYSSILRPLNTLKTATIYMREGNLDYEVKAETDDEIGELCEDFDKMRIRLKKLMEERLQYEEESRILISNISHDLKTPLTAIKGYAEGILDGVADTPEKMDKYLKTIYAKASDMSSLVDELSLYTKIDCNAVPYNFTHLNLEQYFSDCVNDLAFDLEVKNIEIGYFNYVDKNQEILADAEQLKRVVNNIVGNSVKYMDKKKGLINIRIQDGGDYVQVEIEDNGKGIKKEDCTKIFERFYRTDASRNSSQGGTGLGLSIAKKVIEDHGGQIWAAGKEGVGTNIFFTLKKWSKQPDLSEEDIKK</sequence>
<dbReference type="InterPro" id="IPR003661">
    <property type="entry name" value="HisK_dim/P_dom"/>
</dbReference>
<keyword evidence="12" id="KW-0902">Two-component regulatory system</keyword>
<dbReference type="SMART" id="SM00304">
    <property type="entry name" value="HAMP"/>
    <property type="match status" value="1"/>
</dbReference>
<dbReference type="SMART" id="SM00387">
    <property type="entry name" value="HATPase_c"/>
    <property type="match status" value="1"/>
</dbReference>
<evidence type="ECO:0000256" key="13">
    <source>
        <dbReference type="ARBA" id="ARBA00023136"/>
    </source>
</evidence>
<dbReference type="InterPro" id="IPR003594">
    <property type="entry name" value="HATPase_dom"/>
</dbReference>
<dbReference type="GO" id="GO:0005886">
    <property type="term" value="C:plasma membrane"/>
    <property type="evidence" value="ECO:0007669"/>
    <property type="project" value="UniProtKB-SubCell"/>
</dbReference>
<keyword evidence="13 15" id="KW-0472">Membrane</keyword>
<dbReference type="SUPFAM" id="SSF158472">
    <property type="entry name" value="HAMP domain-like"/>
    <property type="match status" value="1"/>
</dbReference>
<comment type="catalytic activity">
    <reaction evidence="1">
        <text>ATP + protein L-histidine = ADP + protein N-phospho-L-histidine.</text>
        <dbReference type="EC" id="2.7.13.3"/>
    </reaction>
</comment>
<dbReference type="Gene3D" id="1.10.287.130">
    <property type="match status" value="1"/>
</dbReference>
<accession>A0A0V8QGL6</accession>
<keyword evidence="4" id="KW-1003">Cell membrane</keyword>
<dbReference type="Pfam" id="PF00512">
    <property type="entry name" value="HisKA"/>
    <property type="match status" value="1"/>
</dbReference>
<keyword evidence="14" id="KW-0175">Coiled coil</keyword>
<evidence type="ECO:0000256" key="4">
    <source>
        <dbReference type="ARBA" id="ARBA00022475"/>
    </source>
</evidence>
<evidence type="ECO:0000256" key="1">
    <source>
        <dbReference type="ARBA" id="ARBA00000085"/>
    </source>
</evidence>
<keyword evidence="19" id="KW-1185">Reference proteome</keyword>
<dbReference type="PRINTS" id="PR00344">
    <property type="entry name" value="BCTRLSENSOR"/>
</dbReference>
<evidence type="ECO:0000256" key="9">
    <source>
        <dbReference type="ARBA" id="ARBA00022777"/>
    </source>
</evidence>
<feature type="transmembrane region" description="Helical" evidence="15">
    <location>
        <begin position="7"/>
        <end position="30"/>
    </location>
</feature>
<dbReference type="GO" id="GO:0005524">
    <property type="term" value="F:ATP binding"/>
    <property type="evidence" value="ECO:0007669"/>
    <property type="project" value="UniProtKB-KW"/>
</dbReference>
<dbReference type="Pfam" id="PF00672">
    <property type="entry name" value="HAMP"/>
    <property type="match status" value="1"/>
</dbReference>
<evidence type="ECO:0000256" key="6">
    <source>
        <dbReference type="ARBA" id="ARBA00022679"/>
    </source>
</evidence>
<keyword evidence="7 15" id="KW-0812">Transmembrane</keyword>
<keyword evidence="6" id="KW-0808">Transferase</keyword>
<dbReference type="STRING" id="290052.ASU35_08095"/>
<dbReference type="PROSITE" id="PS50109">
    <property type="entry name" value="HIS_KIN"/>
    <property type="match status" value="1"/>
</dbReference>
<dbReference type="PANTHER" id="PTHR45528:SF1">
    <property type="entry name" value="SENSOR HISTIDINE KINASE CPXA"/>
    <property type="match status" value="1"/>
</dbReference>
<dbReference type="SUPFAM" id="SSF47384">
    <property type="entry name" value="Homodimeric domain of signal transducing histidine kinase"/>
    <property type="match status" value="1"/>
</dbReference>
<keyword evidence="9 18" id="KW-0418">Kinase</keyword>
<dbReference type="InterPro" id="IPR005467">
    <property type="entry name" value="His_kinase_dom"/>
</dbReference>
<evidence type="ECO:0000256" key="12">
    <source>
        <dbReference type="ARBA" id="ARBA00023012"/>
    </source>
</evidence>
<evidence type="ECO:0000256" key="2">
    <source>
        <dbReference type="ARBA" id="ARBA00004651"/>
    </source>
</evidence>
<keyword evidence="5" id="KW-0597">Phosphoprotein</keyword>
<protein>
    <recommendedName>
        <fullName evidence="3">histidine kinase</fullName>
        <ecNumber evidence="3">2.7.13.3</ecNumber>
    </recommendedName>
</protein>
<reference evidence="18 19" key="1">
    <citation type="submission" date="2015-11" db="EMBL/GenBank/DDBJ databases">
        <title>Butyribacter intestini gen. nov., sp. nov., a butyric acid-producing bacterium of the family Lachnospiraceae isolated from the human faeces.</title>
        <authorList>
            <person name="Zou Y."/>
            <person name="Xue W."/>
            <person name="Luo G."/>
            <person name="Lv M."/>
        </authorList>
    </citation>
    <scope>NUCLEOTIDE SEQUENCE [LARGE SCALE GENOMIC DNA]</scope>
    <source>
        <strain evidence="18 19">ACET-33324</strain>
    </source>
</reference>
<dbReference type="InterPro" id="IPR003660">
    <property type="entry name" value="HAMP_dom"/>
</dbReference>
<keyword evidence="8" id="KW-0547">Nucleotide-binding</keyword>
<dbReference type="OrthoDB" id="335833at2"/>
<feature type="transmembrane region" description="Helical" evidence="15">
    <location>
        <begin position="183"/>
        <end position="203"/>
    </location>
</feature>
<dbReference type="Pfam" id="PF02518">
    <property type="entry name" value="HATPase_c"/>
    <property type="match status" value="1"/>
</dbReference>
<evidence type="ECO:0000313" key="19">
    <source>
        <dbReference type="Proteomes" id="UP000054874"/>
    </source>
</evidence>
<keyword evidence="11 15" id="KW-1133">Transmembrane helix</keyword>
<dbReference type="GO" id="GO:0000155">
    <property type="term" value="F:phosphorelay sensor kinase activity"/>
    <property type="evidence" value="ECO:0007669"/>
    <property type="project" value="InterPro"/>
</dbReference>
<dbReference type="Gene3D" id="6.10.340.10">
    <property type="match status" value="1"/>
</dbReference>
<proteinExistence type="predicted"/>
<evidence type="ECO:0000256" key="14">
    <source>
        <dbReference type="SAM" id="Coils"/>
    </source>
</evidence>
<dbReference type="InterPro" id="IPR036097">
    <property type="entry name" value="HisK_dim/P_sf"/>
</dbReference>
<dbReference type="SUPFAM" id="SSF55874">
    <property type="entry name" value="ATPase domain of HSP90 chaperone/DNA topoisomerase II/histidine kinase"/>
    <property type="match status" value="1"/>
</dbReference>
<dbReference type="EC" id="2.7.13.3" evidence="3"/>
<feature type="domain" description="HAMP" evidence="17">
    <location>
        <begin position="204"/>
        <end position="256"/>
    </location>
</feature>
<keyword evidence="10" id="KW-0067">ATP-binding</keyword>
<feature type="coiled-coil region" evidence="14">
    <location>
        <begin position="237"/>
        <end position="271"/>
    </location>
</feature>
<name>A0A0V8QGL6_9FIRM</name>
<feature type="domain" description="Histidine kinase" evidence="16">
    <location>
        <begin position="271"/>
        <end position="491"/>
    </location>
</feature>
<dbReference type="InterPro" id="IPR036890">
    <property type="entry name" value="HATPase_C_sf"/>
</dbReference>
<evidence type="ECO:0000313" key="18">
    <source>
        <dbReference type="EMBL" id="KSV59703.1"/>
    </source>
</evidence>
<dbReference type="Gene3D" id="3.30.565.10">
    <property type="entry name" value="Histidine kinase-like ATPase, C-terminal domain"/>
    <property type="match status" value="1"/>
</dbReference>
<dbReference type="InterPro" id="IPR050398">
    <property type="entry name" value="HssS/ArlS-like"/>
</dbReference>
<evidence type="ECO:0000256" key="15">
    <source>
        <dbReference type="SAM" id="Phobius"/>
    </source>
</evidence>
<dbReference type="PANTHER" id="PTHR45528">
    <property type="entry name" value="SENSOR HISTIDINE KINASE CPXA"/>
    <property type="match status" value="1"/>
</dbReference>
<evidence type="ECO:0000256" key="5">
    <source>
        <dbReference type="ARBA" id="ARBA00022553"/>
    </source>
</evidence>
<gene>
    <name evidence="18" type="ORF">ASU35_08095</name>
</gene>
<evidence type="ECO:0000256" key="11">
    <source>
        <dbReference type="ARBA" id="ARBA00022989"/>
    </source>
</evidence>
<evidence type="ECO:0000256" key="10">
    <source>
        <dbReference type="ARBA" id="ARBA00022840"/>
    </source>
</evidence>
<comment type="subcellular location">
    <subcellularLocation>
        <location evidence="2">Cell membrane</location>
        <topology evidence="2">Multi-pass membrane protein</topology>
    </subcellularLocation>
</comment>
<evidence type="ECO:0000256" key="3">
    <source>
        <dbReference type="ARBA" id="ARBA00012438"/>
    </source>
</evidence>
<dbReference type="CDD" id="cd06225">
    <property type="entry name" value="HAMP"/>
    <property type="match status" value="1"/>
</dbReference>
<organism evidence="18 19">
    <name type="scientific">Acetivibrio ethanolgignens</name>
    <dbReference type="NCBI Taxonomy" id="290052"/>
    <lineage>
        <taxon>Bacteria</taxon>
        <taxon>Bacillati</taxon>
        <taxon>Bacillota</taxon>
        <taxon>Clostridia</taxon>
        <taxon>Eubacteriales</taxon>
        <taxon>Oscillospiraceae</taxon>
        <taxon>Acetivibrio</taxon>
    </lineage>
</organism>
<dbReference type="RefSeq" id="WP_058352031.1">
    <property type="nucleotide sequence ID" value="NZ_CABMMD010000101.1"/>
</dbReference>
<evidence type="ECO:0000256" key="7">
    <source>
        <dbReference type="ARBA" id="ARBA00022692"/>
    </source>
</evidence>
<dbReference type="EMBL" id="LNAM01000101">
    <property type="protein sequence ID" value="KSV59703.1"/>
    <property type="molecule type" value="Genomic_DNA"/>
</dbReference>
<evidence type="ECO:0000259" key="17">
    <source>
        <dbReference type="PROSITE" id="PS50885"/>
    </source>
</evidence>
<evidence type="ECO:0000259" key="16">
    <source>
        <dbReference type="PROSITE" id="PS50109"/>
    </source>
</evidence>
<comment type="caution">
    <text evidence="18">The sequence shown here is derived from an EMBL/GenBank/DDBJ whole genome shotgun (WGS) entry which is preliminary data.</text>
</comment>
<dbReference type="CDD" id="cd00075">
    <property type="entry name" value="HATPase"/>
    <property type="match status" value="1"/>
</dbReference>
<dbReference type="FunFam" id="3.30.565.10:FF:000006">
    <property type="entry name" value="Sensor histidine kinase WalK"/>
    <property type="match status" value="1"/>
</dbReference>
<evidence type="ECO:0000256" key="8">
    <source>
        <dbReference type="ARBA" id="ARBA00022741"/>
    </source>
</evidence>